<dbReference type="SUPFAM" id="SSF52091">
    <property type="entry name" value="SpoIIaa-like"/>
    <property type="match status" value="1"/>
</dbReference>
<dbReference type="Pfam" id="PF01740">
    <property type="entry name" value="STAS"/>
    <property type="match status" value="1"/>
</dbReference>
<dbReference type="InterPro" id="IPR002645">
    <property type="entry name" value="STAS_dom"/>
</dbReference>
<name>A0AAD1HDH2_9MYCO</name>
<accession>A0AAD1HDH2</accession>
<protein>
    <recommendedName>
        <fullName evidence="1">STAS domain-containing protein</fullName>
    </recommendedName>
</protein>
<dbReference type="Gene3D" id="3.30.750.24">
    <property type="entry name" value="STAS domain"/>
    <property type="match status" value="1"/>
</dbReference>
<dbReference type="Proteomes" id="UP000466681">
    <property type="component" value="Chromosome"/>
</dbReference>
<dbReference type="KEGG" id="mmor:MMOR_29540"/>
<sequence length="127" mass="13265">MNERDGREGREGQRIETRSVTVDVKRSATNKSVISVSGELHRGATATMRRVVADELNRSPAQLVLDLSGVLRIGAEGIDALKSAATQAGESDISLCLVGVHGHPAGTALADAGLLDLFEISTADSAK</sequence>
<keyword evidence="3" id="KW-1185">Reference proteome</keyword>
<evidence type="ECO:0000313" key="3">
    <source>
        <dbReference type="Proteomes" id="UP000466681"/>
    </source>
</evidence>
<evidence type="ECO:0000259" key="1">
    <source>
        <dbReference type="PROSITE" id="PS50801"/>
    </source>
</evidence>
<dbReference type="PROSITE" id="PS50801">
    <property type="entry name" value="STAS"/>
    <property type="match status" value="1"/>
</dbReference>
<reference evidence="2 3" key="1">
    <citation type="journal article" date="2019" name="Emerg. Microbes Infect.">
        <title>Comprehensive subspecies identification of 175 nontuberculous mycobacteria species based on 7547 genomic profiles.</title>
        <authorList>
            <person name="Matsumoto Y."/>
            <person name="Kinjo T."/>
            <person name="Motooka D."/>
            <person name="Nabeya D."/>
            <person name="Jung N."/>
            <person name="Uechi K."/>
            <person name="Horii T."/>
            <person name="Iida T."/>
            <person name="Fujita J."/>
            <person name="Nakamura S."/>
        </authorList>
    </citation>
    <scope>NUCLEOTIDE SEQUENCE [LARGE SCALE GENOMIC DNA]</scope>
    <source>
        <strain evidence="2 3">JCM 6375</strain>
    </source>
</reference>
<feature type="domain" description="STAS" evidence="1">
    <location>
        <begin position="33"/>
        <end position="127"/>
    </location>
</feature>
<proteinExistence type="predicted"/>
<dbReference type="InterPro" id="IPR036513">
    <property type="entry name" value="STAS_dom_sf"/>
</dbReference>
<gene>
    <name evidence="2" type="ORF">MMOR_29540</name>
</gene>
<organism evidence="2 3">
    <name type="scientific">Mycolicibacterium moriokaense</name>
    <dbReference type="NCBI Taxonomy" id="39691"/>
    <lineage>
        <taxon>Bacteria</taxon>
        <taxon>Bacillati</taxon>
        <taxon>Actinomycetota</taxon>
        <taxon>Actinomycetes</taxon>
        <taxon>Mycobacteriales</taxon>
        <taxon>Mycobacteriaceae</taxon>
        <taxon>Mycolicibacterium</taxon>
    </lineage>
</organism>
<evidence type="ECO:0000313" key="2">
    <source>
        <dbReference type="EMBL" id="BBX02018.1"/>
    </source>
</evidence>
<dbReference type="RefSeq" id="WP_083157557.1">
    <property type="nucleotide sequence ID" value="NZ_AP022560.1"/>
</dbReference>
<dbReference type="AlphaFoldDB" id="A0AAD1HDH2"/>
<dbReference type="EMBL" id="AP022560">
    <property type="protein sequence ID" value="BBX02018.1"/>
    <property type="molecule type" value="Genomic_DNA"/>
</dbReference>
<dbReference type="CDD" id="cd07043">
    <property type="entry name" value="STAS_anti-anti-sigma_factors"/>
    <property type="match status" value="1"/>
</dbReference>